<evidence type="ECO:0000259" key="5">
    <source>
        <dbReference type="PROSITE" id="PS50931"/>
    </source>
</evidence>
<dbReference type="InterPro" id="IPR005119">
    <property type="entry name" value="LysR_subst-bd"/>
</dbReference>
<dbReference type="EMBL" id="UGLB01000003">
    <property type="protein sequence ID" value="STT48138.1"/>
    <property type="molecule type" value="Genomic_DNA"/>
</dbReference>
<gene>
    <name evidence="6" type="primary">hcaR_1</name>
    <name evidence="6" type="ORF">NCTC9637_03076</name>
</gene>
<organism evidence="6 7">
    <name type="scientific">Klebsiella pneumoniae</name>
    <dbReference type="NCBI Taxonomy" id="573"/>
    <lineage>
        <taxon>Bacteria</taxon>
        <taxon>Pseudomonadati</taxon>
        <taxon>Pseudomonadota</taxon>
        <taxon>Gammaproteobacteria</taxon>
        <taxon>Enterobacterales</taxon>
        <taxon>Enterobacteriaceae</taxon>
        <taxon>Klebsiella/Raoultella group</taxon>
        <taxon>Klebsiella</taxon>
        <taxon>Klebsiella pneumoniae complex</taxon>
    </lineage>
</organism>
<dbReference type="SUPFAM" id="SSF46785">
    <property type="entry name" value="Winged helix' DNA-binding domain"/>
    <property type="match status" value="1"/>
</dbReference>
<proteinExistence type="inferred from homology"/>
<dbReference type="Gene3D" id="3.40.190.10">
    <property type="entry name" value="Periplasmic binding protein-like II"/>
    <property type="match status" value="2"/>
</dbReference>
<dbReference type="SUPFAM" id="SSF53850">
    <property type="entry name" value="Periplasmic binding protein-like II"/>
    <property type="match status" value="1"/>
</dbReference>
<evidence type="ECO:0000256" key="1">
    <source>
        <dbReference type="ARBA" id="ARBA00009437"/>
    </source>
</evidence>
<dbReference type="PRINTS" id="PR00039">
    <property type="entry name" value="HTHLYSR"/>
</dbReference>
<dbReference type="AlphaFoldDB" id="A0A377W4X7"/>
<dbReference type="PANTHER" id="PTHR30427:SF1">
    <property type="entry name" value="TRANSCRIPTIONAL ACTIVATOR PROTEIN LYSR"/>
    <property type="match status" value="1"/>
</dbReference>
<dbReference type="InterPro" id="IPR036388">
    <property type="entry name" value="WH-like_DNA-bd_sf"/>
</dbReference>
<accession>A0A377W4X7</accession>
<evidence type="ECO:0000256" key="3">
    <source>
        <dbReference type="ARBA" id="ARBA00023125"/>
    </source>
</evidence>
<evidence type="ECO:0000256" key="4">
    <source>
        <dbReference type="ARBA" id="ARBA00023163"/>
    </source>
</evidence>
<name>A0A377W4X7_KLEPN</name>
<dbReference type="GO" id="GO:0010628">
    <property type="term" value="P:positive regulation of gene expression"/>
    <property type="evidence" value="ECO:0007669"/>
    <property type="project" value="TreeGrafter"/>
</dbReference>
<comment type="similarity">
    <text evidence="1">Belongs to the LysR transcriptional regulatory family.</text>
</comment>
<dbReference type="Pfam" id="PF00126">
    <property type="entry name" value="HTH_1"/>
    <property type="match status" value="1"/>
</dbReference>
<evidence type="ECO:0000313" key="7">
    <source>
        <dbReference type="Proteomes" id="UP000255099"/>
    </source>
</evidence>
<evidence type="ECO:0000313" key="6">
    <source>
        <dbReference type="EMBL" id="STT48138.1"/>
    </source>
</evidence>
<dbReference type="InterPro" id="IPR036390">
    <property type="entry name" value="WH_DNA-bd_sf"/>
</dbReference>
<dbReference type="Pfam" id="PF03466">
    <property type="entry name" value="LysR_substrate"/>
    <property type="match status" value="1"/>
</dbReference>
<dbReference type="GO" id="GO:0003700">
    <property type="term" value="F:DNA-binding transcription factor activity"/>
    <property type="evidence" value="ECO:0007669"/>
    <property type="project" value="InterPro"/>
</dbReference>
<dbReference type="InterPro" id="IPR000847">
    <property type="entry name" value="LysR_HTH_N"/>
</dbReference>
<feature type="domain" description="HTH lysR-type" evidence="5">
    <location>
        <begin position="1"/>
        <end position="58"/>
    </location>
</feature>
<keyword evidence="3" id="KW-0238">DNA-binding</keyword>
<keyword evidence="2" id="KW-0805">Transcription regulation</keyword>
<dbReference type="CDD" id="cd05466">
    <property type="entry name" value="PBP2_LTTR_substrate"/>
    <property type="match status" value="1"/>
</dbReference>
<dbReference type="GO" id="GO:0043565">
    <property type="term" value="F:sequence-specific DNA binding"/>
    <property type="evidence" value="ECO:0007669"/>
    <property type="project" value="TreeGrafter"/>
</dbReference>
<reference evidence="6 7" key="1">
    <citation type="submission" date="2018-06" db="EMBL/GenBank/DDBJ databases">
        <authorList>
            <consortium name="Pathogen Informatics"/>
            <person name="Doyle S."/>
        </authorList>
    </citation>
    <scope>NUCLEOTIDE SEQUENCE [LARGE SCALE GENOMIC DNA]</scope>
    <source>
        <strain evidence="6 7">NCTC9637</strain>
    </source>
</reference>
<dbReference type="Gene3D" id="1.10.10.10">
    <property type="entry name" value="Winged helix-like DNA-binding domain superfamily/Winged helix DNA-binding domain"/>
    <property type="match status" value="1"/>
</dbReference>
<dbReference type="PROSITE" id="PS50931">
    <property type="entry name" value="HTH_LYSR"/>
    <property type="match status" value="1"/>
</dbReference>
<evidence type="ECO:0000256" key="2">
    <source>
        <dbReference type="ARBA" id="ARBA00023015"/>
    </source>
</evidence>
<protein>
    <submittedName>
        <fullName evidence="6">Transcriptional activator protein LysR</fullName>
    </submittedName>
</protein>
<keyword evidence="4" id="KW-0804">Transcription</keyword>
<dbReference type="PANTHER" id="PTHR30427">
    <property type="entry name" value="TRANSCRIPTIONAL ACTIVATOR PROTEIN LYSR"/>
    <property type="match status" value="1"/>
</dbReference>
<dbReference type="Proteomes" id="UP000255099">
    <property type="component" value="Unassembled WGS sequence"/>
</dbReference>
<sequence>MKLRHLEIFYAVMTCGSLSRAAEALNISQPAASKALKSAEMKLGFTLFQRVRGKLLPTSEAITLFEKAQSIYQDLDNLRLLADNLARDPRAKITLGCLPSLGLSLVPELVTDFYQQNSKLVMTLTTEHTETLVKKLDFREIDLALTLQPVQQGEILTTLIAEVPLVYIDRHYRQGAVEIDQIDQQRWISPGPHSLSAAIATRRDFSTTRLNVQTYYMATEFVKRGMGCSITDIFSAQHNLAPEMIHPITPPMAINLCLLRRADVSLSPMAQKFVDFLCQRLRQQLKEINLRLYPDHKKVNCAAGVNALT</sequence>